<feature type="compositionally biased region" description="Low complexity" evidence="1">
    <location>
        <begin position="29"/>
        <end position="42"/>
    </location>
</feature>
<dbReference type="EMBL" id="JAULUE010002046">
    <property type="protein sequence ID" value="KAK5915986.1"/>
    <property type="molecule type" value="Genomic_DNA"/>
</dbReference>
<keyword evidence="3" id="KW-1185">Reference proteome</keyword>
<organism evidence="2 3">
    <name type="scientific">Champsocephalus esox</name>
    <name type="common">pike icefish</name>
    <dbReference type="NCBI Taxonomy" id="159716"/>
    <lineage>
        <taxon>Eukaryota</taxon>
        <taxon>Metazoa</taxon>
        <taxon>Chordata</taxon>
        <taxon>Craniata</taxon>
        <taxon>Vertebrata</taxon>
        <taxon>Euteleostomi</taxon>
        <taxon>Actinopterygii</taxon>
        <taxon>Neopterygii</taxon>
        <taxon>Teleostei</taxon>
        <taxon>Neoteleostei</taxon>
        <taxon>Acanthomorphata</taxon>
        <taxon>Eupercaria</taxon>
        <taxon>Perciformes</taxon>
        <taxon>Notothenioidei</taxon>
        <taxon>Channichthyidae</taxon>
        <taxon>Champsocephalus</taxon>
    </lineage>
</organism>
<sequence>MACLTTQDPPATCPQSPSIPPNKPCGPQARAAATAAATLPAASNKQQLSAPCQPTPSCAAPLPHSSPPGHQTHFQHSDQSLSAPTPHLCPLPSTCQSPPSNQGPLLHTPTMPCTASPSHKPAVRPPSLSIDQHTAPASATTQIHWETDSLSTPQSSHPSNTSPSRLGHHMPPTSAARHQLTRYQHLAQRPSRTSTPTAGYQAASRPQHAPKQTSAPVQLPISTSQPLQHPSTSFTSHSAQTPHPPHPSWNLPPASSHHEQSSHTPCSPPPSTPATASSTKAMQQTPALHRAFTQATPPNPHPHMPGSHPLHSQHSQSPNWSPPSVPTLQSTHTLPPPAHRSIPAQR</sequence>
<feature type="compositionally biased region" description="Polar residues" evidence="1">
    <location>
        <begin position="129"/>
        <end position="164"/>
    </location>
</feature>
<name>A0AAN8D3R0_9TELE</name>
<gene>
    <name evidence="2" type="ORF">CesoFtcFv8_001530</name>
</gene>
<feature type="compositionally biased region" description="Low complexity" evidence="1">
    <location>
        <begin position="307"/>
        <end position="318"/>
    </location>
</feature>
<accession>A0AAN8D3R0</accession>
<dbReference type="AlphaFoldDB" id="A0AAN8D3R0"/>
<reference evidence="2 3" key="1">
    <citation type="journal article" date="2023" name="Mol. Biol. Evol.">
        <title>Genomics of Secondarily Temperate Adaptation in the Only Non-Antarctic Icefish.</title>
        <authorList>
            <person name="Rivera-Colon A.G."/>
            <person name="Rayamajhi N."/>
            <person name="Minhas B.F."/>
            <person name="Madrigal G."/>
            <person name="Bilyk K.T."/>
            <person name="Yoon V."/>
            <person name="Hune M."/>
            <person name="Gregory S."/>
            <person name="Cheng C.H.C."/>
            <person name="Catchen J.M."/>
        </authorList>
    </citation>
    <scope>NUCLEOTIDE SEQUENCE [LARGE SCALE GENOMIC DNA]</scope>
    <source>
        <strain evidence="2">JC2023a</strain>
    </source>
</reference>
<evidence type="ECO:0000313" key="3">
    <source>
        <dbReference type="Proteomes" id="UP001335648"/>
    </source>
</evidence>
<dbReference type="Proteomes" id="UP001335648">
    <property type="component" value="Unassembled WGS sequence"/>
</dbReference>
<proteinExistence type="predicted"/>
<feature type="compositionally biased region" description="Polar residues" evidence="1">
    <location>
        <begin position="93"/>
        <end position="103"/>
    </location>
</feature>
<evidence type="ECO:0000313" key="2">
    <source>
        <dbReference type="EMBL" id="KAK5915986.1"/>
    </source>
</evidence>
<feature type="compositionally biased region" description="Polar residues" evidence="1">
    <location>
        <begin position="1"/>
        <end position="16"/>
    </location>
</feature>
<feature type="compositionally biased region" description="Polar residues" evidence="1">
    <location>
        <begin position="68"/>
        <end position="83"/>
    </location>
</feature>
<evidence type="ECO:0000256" key="1">
    <source>
        <dbReference type="SAM" id="MobiDB-lite"/>
    </source>
</evidence>
<protein>
    <submittedName>
        <fullName evidence="2">Uncharacterized protein</fullName>
    </submittedName>
</protein>
<feature type="compositionally biased region" description="Polar residues" evidence="1">
    <location>
        <begin position="43"/>
        <end position="56"/>
    </location>
</feature>
<feature type="region of interest" description="Disordered" evidence="1">
    <location>
        <begin position="1"/>
        <end position="346"/>
    </location>
</feature>
<comment type="caution">
    <text evidence="2">The sequence shown here is derived from an EMBL/GenBank/DDBJ whole genome shotgun (WGS) entry which is preliminary data.</text>
</comment>
<feature type="compositionally biased region" description="Polar residues" evidence="1">
    <location>
        <begin position="210"/>
        <end position="241"/>
    </location>
</feature>